<dbReference type="Proteomes" id="UP000229749">
    <property type="component" value="Unassembled WGS sequence"/>
</dbReference>
<protein>
    <submittedName>
        <fullName evidence="2">Uncharacterized protein</fullName>
    </submittedName>
</protein>
<comment type="caution">
    <text evidence="2">The sequence shown here is derived from an EMBL/GenBank/DDBJ whole genome shotgun (WGS) entry which is preliminary data.</text>
</comment>
<dbReference type="EMBL" id="PFWS01000043">
    <property type="protein sequence ID" value="PJA47192.1"/>
    <property type="molecule type" value="Genomic_DNA"/>
</dbReference>
<accession>A0A2M7XH58</accession>
<evidence type="ECO:0000256" key="1">
    <source>
        <dbReference type="SAM" id="MobiDB-lite"/>
    </source>
</evidence>
<reference evidence="3" key="1">
    <citation type="submission" date="2017-09" db="EMBL/GenBank/DDBJ databases">
        <title>Depth-based differentiation of microbial function through sediment-hosted aquifers and enrichment of novel symbionts in the deep terrestrial subsurface.</title>
        <authorList>
            <person name="Probst A.J."/>
            <person name="Ladd B."/>
            <person name="Jarett J.K."/>
            <person name="Geller-Mcgrath D.E."/>
            <person name="Sieber C.M.K."/>
            <person name="Emerson J.B."/>
            <person name="Anantharaman K."/>
            <person name="Thomas B.C."/>
            <person name="Malmstrom R."/>
            <person name="Stieglmeier M."/>
            <person name="Klingl A."/>
            <person name="Woyke T."/>
            <person name="Ryan C.M."/>
            <person name="Banfield J.F."/>
        </authorList>
    </citation>
    <scope>NUCLEOTIDE SEQUENCE [LARGE SCALE GENOMIC DNA]</scope>
</reference>
<proteinExistence type="predicted"/>
<name>A0A2M7XH58_9BACT</name>
<evidence type="ECO:0000313" key="3">
    <source>
        <dbReference type="Proteomes" id="UP000229749"/>
    </source>
</evidence>
<evidence type="ECO:0000313" key="2">
    <source>
        <dbReference type="EMBL" id="PJA47192.1"/>
    </source>
</evidence>
<organism evidence="2 3">
    <name type="scientific">Candidatus Uhrbacteria bacterium CG_4_9_14_3_um_filter_36_7</name>
    <dbReference type="NCBI Taxonomy" id="1975033"/>
    <lineage>
        <taxon>Bacteria</taxon>
        <taxon>Candidatus Uhriibacteriota</taxon>
    </lineage>
</organism>
<gene>
    <name evidence="2" type="ORF">CO172_02760</name>
</gene>
<sequence>MVLSGCFGRSIRRGDVDTQALGVALQAMSQCGYRKDSRQAVEACLETIQSPCGDDALCVILFKEKKDNVLLRWDSLFSEDDGATQTRSAASRPALPPGQSLQPISGGFSVTRPVPPDPSGLVYTSLSALERVVGTDYEDCRTCRKVQYSSFGQPVIVRINGEPAPAVRNPYGQSRSDLVCADIDGNGTGEMVPVSPADAMVYIYGGPQAPPDVKILRLQADRTIRPPATQPALAGSCYSVRDETNHPSTAARSITIQ</sequence>
<feature type="region of interest" description="Disordered" evidence="1">
    <location>
        <begin position="82"/>
        <end position="110"/>
    </location>
</feature>
<dbReference type="AlphaFoldDB" id="A0A2M7XH58"/>